<evidence type="ECO:0000313" key="3">
    <source>
        <dbReference type="Proteomes" id="UP000240916"/>
    </source>
</evidence>
<organism evidence="2 3">
    <name type="scientific">Mycobacterium phage Superphikiman</name>
    <dbReference type="NCBI Taxonomy" id="2041551"/>
    <lineage>
        <taxon>Viruses</taxon>
        <taxon>Duplodnaviria</taxon>
        <taxon>Heunggongvirae</taxon>
        <taxon>Uroviricota</taxon>
        <taxon>Caudoviricetes</taxon>
        <taxon>Omegavirus</taxon>
        <taxon>Omegavirus courthouse</taxon>
    </lineage>
</organism>
<evidence type="ECO:0000313" key="2">
    <source>
        <dbReference type="EMBL" id="ATS92948.1"/>
    </source>
</evidence>
<feature type="domain" description="DUF7372" evidence="1">
    <location>
        <begin position="2"/>
        <end position="53"/>
    </location>
</feature>
<dbReference type="InterPro" id="IPR055796">
    <property type="entry name" value="DUF7372"/>
</dbReference>
<accession>A0A2D2W441</accession>
<evidence type="ECO:0000259" key="1">
    <source>
        <dbReference type="Pfam" id="PF24087"/>
    </source>
</evidence>
<dbReference type="Pfam" id="PF24087">
    <property type="entry name" value="DUF7372"/>
    <property type="match status" value="1"/>
</dbReference>
<dbReference type="EMBL" id="MF919534">
    <property type="protein sequence ID" value="ATS92948.1"/>
    <property type="molecule type" value="Genomic_DNA"/>
</dbReference>
<sequence>MTDYILSYDRKDVRYEVHYGDKTEVFTSPYITQLWSWLGNTMEPGDTLHWLSGGDD</sequence>
<reference evidence="2 3" key="1">
    <citation type="submission" date="2017-09" db="EMBL/GenBank/DDBJ databases">
        <authorList>
            <person name="Pradhan P."/>
            <person name="Aluri L.S."/>
            <person name="Anandarajan D."/>
            <person name="Beiriger J.C."/>
            <person name="Bethamcharla R."/>
            <person name="Betini N."/>
            <person name="Bhatt S.D."/>
            <person name="Chengalvala S."/>
            <person name="Cox N.E."/>
            <person name="Delvadia B.P."/>
            <person name="Desai A.S."/>
            <person name="Devaney A.M."/>
            <person name="Doyle B.K."/>
            <person name="Edgerton A.O."/>
            <person name="Erlich M.C."/>
            <person name="Fitzpatrick K.C."/>
            <person name="Gajjar E.A."/>
            <person name="Ganguly A."/>
            <person name="Gill R.S."/>
            <person name="Goldman M.G."/>
            <person name="Good P.M."/>
            <person name="Gupta N."/>
            <person name="Haddad L.M."/>
            <person name="Han E.J."/>
            <person name="Jain S."/>
            <person name="Jiang A."/>
            <person name="Jurgielewicz A.D."/>
            <person name="Kainth D.K."/>
            <person name="Karam J.M."/>
            <person name="Kodavatiganti M."/>
            <person name="Kriete S.J."/>
            <person name="MacDonald C.E."/>
            <person name="Maret J.P."/>
            <person name="Mathew A.E."/>
            <person name="Nako S."/>
            <person name="Natrajan M."/>
            <person name="Nishu N.M."/>
            <person name="Parikh A."/>
            <person name="Patel N."/>
            <person name="Patel P.D."/>
            <person name="Patel S."/>
            <person name="Patra K."/>
            <person name="Pumpuckdee D."/>
            <person name="Rai K."/>
            <person name="Ramanathan A."/>
            <person name="Sarkar A."/>
            <person name="Schaffer B.L."/>
            <person name="Shah P."/>
            <person name="Tata R.K."/>
            <person name="Tawfik A.H."/>
            <person name="Thuremella B.T."/>
            <person name="Toma J."/>
            <person name="Tran T.L."/>
            <person name="Veera S."/>
            <person name="Vemulapalli V.K."/>
            <person name="Vidas T.V."/>
            <person name="Vieira K.S."/>
            <person name="Vijayakumar G."/>
            <person name="Walor T.A."/>
            <person name="White C.R."/>
            <person name="Wong B.M."/>
            <person name="Zhao Sl."/>
            <person name="McDonald M.T."/>
            <person name="Dalia R."/>
            <person name="Little J.L."/>
            <person name="Gurney S.M.R."/>
            <person name="Bollivar D.W."/>
            <person name="Garlena R.A."/>
            <person name="Russell D.A."/>
            <person name="Pope W.H."/>
            <person name="Jacobs-Sera D."/>
            <person name="Hendrix R.W."/>
            <person name="Hatfull G.F."/>
        </authorList>
    </citation>
    <scope>NUCLEOTIDE SEQUENCE [LARGE SCALE GENOMIC DNA]</scope>
</reference>
<gene>
    <name evidence="2" type="ORF">SEA_SUPERPHIKIMAN_106</name>
</gene>
<protein>
    <recommendedName>
        <fullName evidence="1">DUF7372 domain-containing protein</fullName>
    </recommendedName>
</protein>
<proteinExistence type="predicted"/>
<name>A0A2D2W441_9CAUD</name>
<dbReference type="Proteomes" id="UP000240916">
    <property type="component" value="Segment"/>
</dbReference>